<comment type="caution">
    <text evidence="1">The sequence shown here is derived from an EMBL/GenBank/DDBJ whole genome shotgun (WGS) entry which is preliminary data.</text>
</comment>
<dbReference type="AlphaFoldDB" id="A0ABD0VQI0"/>
<organism evidence="1 2">
    <name type="scientific">Dendrobium thyrsiflorum</name>
    <name type="common">Pinecone-like raceme dendrobium</name>
    <name type="synonym">Orchid</name>
    <dbReference type="NCBI Taxonomy" id="117978"/>
    <lineage>
        <taxon>Eukaryota</taxon>
        <taxon>Viridiplantae</taxon>
        <taxon>Streptophyta</taxon>
        <taxon>Embryophyta</taxon>
        <taxon>Tracheophyta</taxon>
        <taxon>Spermatophyta</taxon>
        <taxon>Magnoliopsida</taxon>
        <taxon>Liliopsida</taxon>
        <taxon>Asparagales</taxon>
        <taxon>Orchidaceae</taxon>
        <taxon>Epidendroideae</taxon>
        <taxon>Malaxideae</taxon>
        <taxon>Dendrobiinae</taxon>
        <taxon>Dendrobium</taxon>
    </lineage>
</organism>
<dbReference type="InterPro" id="IPR053151">
    <property type="entry name" value="RNase_H-like"/>
</dbReference>
<evidence type="ECO:0000313" key="1">
    <source>
        <dbReference type="EMBL" id="KAL0927325.1"/>
    </source>
</evidence>
<dbReference type="EMBL" id="JANQDX010000002">
    <property type="protein sequence ID" value="KAL0927325.1"/>
    <property type="molecule type" value="Genomic_DNA"/>
</dbReference>
<keyword evidence="2" id="KW-1185">Reference proteome</keyword>
<gene>
    <name evidence="1" type="ORF">M5K25_001488</name>
</gene>
<evidence type="ECO:0000313" key="2">
    <source>
        <dbReference type="Proteomes" id="UP001552299"/>
    </source>
</evidence>
<accession>A0ABD0VQI0</accession>
<dbReference type="Proteomes" id="UP001552299">
    <property type="component" value="Unassembled WGS sequence"/>
</dbReference>
<protein>
    <submittedName>
        <fullName evidence="1">Uncharacterized protein</fullName>
    </submittedName>
</protein>
<dbReference type="PANTHER" id="PTHR47723">
    <property type="entry name" value="OS05G0353850 PROTEIN"/>
    <property type="match status" value="1"/>
</dbReference>
<proteinExistence type="predicted"/>
<name>A0ABD0VQI0_DENTH</name>
<dbReference type="PANTHER" id="PTHR47723:SF19">
    <property type="entry name" value="POLYNUCLEOTIDYL TRANSFERASE, RIBONUCLEASE H-LIKE SUPERFAMILY PROTEIN"/>
    <property type="match status" value="1"/>
</dbReference>
<reference evidence="1 2" key="1">
    <citation type="journal article" date="2024" name="Plant Biotechnol. J.">
        <title>Dendrobium thyrsiflorum genome and its molecular insights into genes involved in important horticultural traits.</title>
        <authorList>
            <person name="Chen B."/>
            <person name="Wang J.Y."/>
            <person name="Zheng P.J."/>
            <person name="Li K.L."/>
            <person name="Liang Y.M."/>
            <person name="Chen X.F."/>
            <person name="Zhang C."/>
            <person name="Zhao X."/>
            <person name="He X."/>
            <person name="Zhang G.Q."/>
            <person name="Liu Z.J."/>
            <person name="Xu Q."/>
        </authorList>
    </citation>
    <scope>NUCLEOTIDE SEQUENCE [LARGE SCALE GENOMIC DNA]</scope>
    <source>
        <strain evidence="1">GZMU011</strain>
    </source>
</reference>
<sequence length="353" mass="39579">MLEKSERIVRGIKPSPPFVKLNSNGSVGDCCAGMGGFIHNHLSGIITAYAGPLKSCKVITVELCGLAQGLDICRRLEISHVLIEVDALLGWFLSPGLLFWKPDCALVGVVLGDPSSLCFLVMWLLASLLGARIANERVFSMLMGSEYPGRVITQGFDVTLTLYFPHSTNEGKSSDGSILSQIVNLKEEVNSLHTEMREFMQPFRMQHPPQESSQMREFQKSSLSSTCLRVEGKRGRAREREEEIYEGEFVREFTKVAPSKGSVHLLRASSRIFEGLGGVHFSEKRRFSAGFGWKQKEVRFSAGFGWKQKEVRFSASFRRKRKESKVLCLTGLVKRSVCKGFSALLWKQKESHY</sequence>